<keyword evidence="2" id="KW-1185">Reference proteome</keyword>
<evidence type="ECO:0000313" key="2">
    <source>
        <dbReference type="Proteomes" id="UP001595715"/>
    </source>
</evidence>
<sequence>MTTLNAHAIRLEPYLNSKGVSWPELDIWGCMEHTQTSLPGIHLPNEETIECERIPFFFPRTDTAGDDHISCEGQTVRVNGSMPYRRLALLGVSTWGDYEDEVTLAYDAGGRLVCKKAKLGLSDLCRLWDHRQLSYGERIGLRFPFYWQGTRAVHFPVGIWLQTLELDASATLRTMQLPDNPYMYIFAMTLV</sequence>
<dbReference type="Proteomes" id="UP001595715">
    <property type="component" value="Unassembled WGS sequence"/>
</dbReference>
<reference evidence="2" key="1">
    <citation type="journal article" date="2019" name="Int. J. Syst. Evol. Microbiol.">
        <title>The Global Catalogue of Microorganisms (GCM) 10K type strain sequencing project: providing services to taxonomists for standard genome sequencing and annotation.</title>
        <authorList>
            <consortium name="The Broad Institute Genomics Platform"/>
            <consortium name="The Broad Institute Genome Sequencing Center for Infectious Disease"/>
            <person name="Wu L."/>
            <person name="Ma J."/>
        </authorList>
    </citation>
    <scope>NUCLEOTIDE SEQUENCE [LARGE SCALE GENOMIC DNA]</scope>
    <source>
        <strain evidence="2">IBRC-M 10987</strain>
    </source>
</reference>
<gene>
    <name evidence="1" type="ORF">ACFOZ8_17540</name>
</gene>
<accession>A0ABV8K633</accession>
<name>A0ABV8K633_9BACL</name>
<evidence type="ECO:0000313" key="1">
    <source>
        <dbReference type="EMBL" id="MFC4101449.1"/>
    </source>
</evidence>
<proteinExistence type="predicted"/>
<dbReference type="RefSeq" id="WP_377720065.1">
    <property type="nucleotide sequence ID" value="NZ_JBHSAM010000028.1"/>
</dbReference>
<dbReference type="EMBL" id="JBHSAM010000028">
    <property type="protein sequence ID" value="MFC4101449.1"/>
    <property type="molecule type" value="Genomic_DNA"/>
</dbReference>
<organism evidence="1 2">
    <name type="scientific">Paenibacillus xanthanilyticus</name>
    <dbReference type="NCBI Taxonomy" id="1783531"/>
    <lineage>
        <taxon>Bacteria</taxon>
        <taxon>Bacillati</taxon>
        <taxon>Bacillota</taxon>
        <taxon>Bacilli</taxon>
        <taxon>Bacillales</taxon>
        <taxon>Paenibacillaceae</taxon>
        <taxon>Paenibacillus</taxon>
    </lineage>
</organism>
<comment type="caution">
    <text evidence="1">The sequence shown here is derived from an EMBL/GenBank/DDBJ whole genome shotgun (WGS) entry which is preliminary data.</text>
</comment>
<protein>
    <submittedName>
        <fullName evidence="1">Uncharacterized protein</fullName>
    </submittedName>
</protein>